<evidence type="ECO:0008006" key="7">
    <source>
        <dbReference type="Google" id="ProtNLM"/>
    </source>
</evidence>
<gene>
    <name evidence="5" type="ORF">AJ80_06348</name>
</gene>
<evidence type="ECO:0000313" key="6">
    <source>
        <dbReference type="Proteomes" id="UP000224634"/>
    </source>
</evidence>
<dbReference type="Pfam" id="PF00106">
    <property type="entry name" value="adh_short"/>
    <property type="match status" value="1"/>
</dbReference>
<evidence type="ECO:0000256" key="2">
    <source>
        <dbReference type="ARBA" id="ARBA00022857"/>
    </source>
</evidence>
<dbReference type="Gene3D" id="3.40.50.720">
    <property type="entry name" value="NAD(P)-binding Rossmann-like Domain"/>
    <property type="match status" value="1"/>
</dbReference>
<keyword evidence="6" id="KW-1185">Reference proteome</keyword>
<dbReference type="InterPro" id="IPR036291">
    <property type="entry name" value="NAD(P)-bd_dom_sf"/>
</dbReference>
<comment type="similarity">
    <text evidence="1">Belongs to the short-chain dehydrogenases/reductases (SDR) family.</text>
</comment>
<evidence type="ECO:0000256" key="3">
    <source>
        <dbReference type="ARBA" id="ARBA00023002"/>
    </source>
</evidence>
<evidence type="ECO:0000256" key="4">
    <source>
        <dbReference type="SAM" id="MobiDB-lite"/>
    </source>
</evidence>
<dbReference type="OrthoDB" id="191139at2759"/>
<dbReference type="GO" id="GO:0016491">
    <property type="term" value="F:oxidoreductase activity"/>
    <property type="evidence" value="ECO:0007669"/>
    <property type="project" value="UniProtKB-KW"/>
</dbReference>
<dbReference type="EMBL" id="PDNA01000105">
    <property type="protein sequence ID" value="PGH13354.1"/>
    <property type="molecule type" value="Genomic_DNA"/>
</dbReference>
<evidence type="ECO:0000256" key="1">
    <source>
        <dbReference type="ARBA" id="ARBA00006484"/>
    </source>
</evidence>
<reference evidence="5 6" key="1">
    <citation type="submission" date="2017-10" db="EMBL/GenBank/DDBJ databases">
        <title>Comparative genomics in systemic dimorphic fungi from Ajellomycetaceae.</title>
        <authorList>
            <person name="Munoz J.F."/>
            <person name="Mcewen J.G."/>
            <person name="Clay O.K."/>
            <person name="Cuomo C.A."/>
        </authorList>
    </citation>
    <scope>NUCLEOTIDE SEQUENCE [LARGE SCALE GENOMIC DNA]</scope>
    <source>
        <strain evidence="5 6">UAMH7299</strain>
    </source>
</reference>
<comment type="caution">
    <text evidence="5">The sequence shown here is derived from an EMBL/GenBank/DDBJ whole genome shotgun (WGS) entry which is preliminary data.</text>
</comment>
<dbReference type="Proteomes" id="UP000224634">
    <property type="component" value="Unassembled WGS sequence"/>
</dbReference>
<dbReference type="SUPFAM" id="SSF51735">
    <property type="entry name" value="NAD(P)-binding Rossmann-fold domains"/>
    <property type="match status" value="1"/>
</dbReference>
<keyword evidence="3" id="KW-0560">Oxidoreductase</keyword>
<feature type="region of interest" description="Disordered" evidence="4">
    <location>
        <begin position="1"/>
        <end position="33"/>
    </location>
</feature>
<proteinExistence type="inferred from homology"/>
<dbReference type="AlphaFoldDB" id="A0A2B7XNK4"/>
<feature type="compositionally biased region" description="Basic and acidic residues" evidence="4">
    <location>
        <begin position="10"/>
        <end position="20"/>
    </location>
</feature>
<name>A0A2B7XNK4_POLH7</name>
<dbReference type="PANTHER" id="PTHR24320:SF282">
    <property type="entry name" value="WW DOMAIN-CONTAINING OXIDOREDUCTASE"/>
    <property type="match status" value="1"/>
</dbReference>
<organism evidence="5 6">
    <name type="scientific">Polytolypa hystricis (strain UAMH7299)</name>
    <dbReference type="NCBI Taxonomy" id="1447883"/>
    <lineage>
        <taxon>Eukaryota</taxon>
        <taxon>Fungi</taxon>
        <taxon>Dikarya</taxon>
        <taxon>Ascomycota</taxon>
        <taxon>Pezizomycotina</taxon>
        <taxon>Eurotiomycetes</taxon>
        <taxon>Eurotiomycetidae</taxon>
        <taxon>Onygenales</taxon>
        <taxon>Onygenales incertae sedis</taxon>
        <taxon>Polytolypa</taxon>
    </lineage>
</organism>
<dbReference type="InterPro" id="IPR002347">
    <property type="entry name" value="SDR_fam"/>
</dbReference>
<protein>
    <recommendedName>
        <fullName evidence="7">Oxidoreductase</fullName>
    </recommendedName>
</protein>
<dbReference type="PANTHER" id="PTHR24320">
    <property type="entry name" value="RETINOL DEHYDROGENASE"/>
    <property type="match status" value="1"/>
</dbReference>
<accession>A0A2B7XNK4</accession>
<dbReference type="STRING" id="1447883.A0A2B7XNK4"/>
<evidence type="ECO:0000313" key="5">
    <source>
        <dbReference type="EMBL" id="PGH13354.1"/>
    </source>
</evidence>
<keyword evidence="2" id="KW-0521">NADP</keyword>
<sequence length="379" mass="41492">MAEDNMQSSARRDGQTEPENRAPASTDVVPSSATRSGAVHEILSLGRFMCILAYPLENLRFATSGISQFGLKLAGKAFDPERDVRDQSGKVILITGGNAGLGKETVLQLAKHNPARIYMCARTESKAREAISSIQSSLKSTVDIRYLPLDLTSFKSIQTAAKQFQSECDRLDTLILNAGVMALPPGKTEDGYEIQFGTNHIGHFLLTKLLLPTLRKTATAEASAPRDVRVISVSSVAWQLTPSMSVMTSTPALCAANKWTQYGASKAANVIFAAELARRYPEILSVSLHPGLIDTGLYRASKDTNPLVKFGTTAFGWFLQSEQGGSLNHLWTAGVERNELTNGEFYLSVGIKGWKNPLVHDEKAGKELWEWTEEQVKDW</sequence>
<dbReference type="PRINTS" id="PR00081">
    <property type="entry name" value="GDHRDH"/>
</dbReference>